<organism evidence="1 2">
    <name type="scientific">Calocera viscosa (strain TUFC12733)</name>
    <dbReference type="NCBI Taxonomy" id="1330018"/>
    <lineage>
        <taxon>Eukaryota</taxon>
        <taxon>Fungi</taxon>
        <taxon>Dikarya</taxon>
        <taxon>Basidiomycota</taxon>
        <taxon>Agaricomycotina</taxon>
        <taxon>Dacrymycetes</taxon>
        <taxon>Dacrymycetales</taxon>
        <taxon>Dacrymycetaceae</taxon>
        <taxon>Calocera</taxon>
    </lineage>
</organism>
<dbReference type="OrthoDB" id="3821113at2759"/>
<accession>A0A167KW47</accession>
<dbReference type="EMBL" id="KV417291">
    <property type="protein sequence ID" value="KZO95076.1"/>
    <property type="molecule type" value="Genomic_DNA"/>
</dbReference>
<dbReference type="InterPro" id="IPR034595">
    <property type="entry name" value="NDUFAF8"/>
</dbReference>
<protein>
    <recommendedName>
        <fullName evidence="3">IMS import disulfide relay-system CHCH-CHCH-like Cx9C domain-containing protein</fullName>
    </recommendedName>
</protein>
<name>A0A167KW47_CALVF</name>
<evidence type="ECO:0000313" key="2">
    <source>
        <dbReference type="Proteomes" id="UP000076738"/>
    </source>
</evidence>
<dbReference type="Proteomes" id="UP000076738">
    <property type="component" value="Unassembled WGS sequence"/>
</dbReference>
<dbReference type="PANTHER" id="PTHR34561">
    <property type="entry name" value="NADH DEHYDROGENASE [UBIQUINONE] 1 ALPHA SUBCOMPLEX ASSEMBLY FACTOR 8"/>
    <property type="match status" value="1"/>
</dbReference>
<sequence>MSTYPPPTGRILVRKLADATKSCVQPARAYGTCILESYKDISRDACVKEFGQFKLCVQGVMKRKW</sequence>
<keyword evidence="2" id="KW-1185">Reference proteome</keyword>
<dbReference type="AlphaFoldDB" id="A0A167KW47"/>
<dbReference type="PANTHER" id="PTHR34561:SF1">
    <property type="entry name" value="NADH DEHYDROGENASE [UBIQUINONE] 1 ALPHA SUBCOMPLEX ASSEMBLY FACTOR 8"/>
    <property type="match status" value="1"/>
</dbReference>
<dbReference type="GO" id="GO:0032981">
    <property type="term" value="P:mitochondrial respiratory chain complex I assembly"/>
    <property type="evidence" value="ECO:0007669"/>
    <property type="project" value="InterPro"/>
</dbReference>
<proteinExistence type="predicted"/>
<gene>
    <name evidence="1" type="ORF">CALVIDRAFT_538539</name>
</gene>
<evidence type="ECO:0008006" key="3">
    <source>
        <dbReference type="Google" id="ProtNLM"/>
    </source>
</evidence>
<evidence type="ECO:0000313" key="1">
    <source>
        <dbReference type="EMBL" id="KZO95076.1"/>
    </source>
</evidence>
<dbReference type="PROSITE" id="PS51808">
    <property type="entry name" value="CHCH"/>
    <property type="match status" value="1"/>
</dbReference>
<dbReference type="GO" id="GO:0005739">
    <property type="term" value="C:mitochondrion"/>
    <property type="evidence" value="ECO:0007669"/>
    <property type="project" value="InterPro"/>
</dbReference>
<reference evidence="1 2" key="1">
    <citation type="journal article" date="2016" name="Mol. Biol. Evol.">
        <title>Comparative Genomics of Early-Diverging Mushroom-Forming Fungi Provides Insights into the Origins of Lignocellulose Decay Capabilities.</title>
        <authorList>
            <person name="Nagy L.G."/>
            <person name="Riley R."/>
            <person name="Tritt A."/>
            <person name="Adam C."/>
            <person name="Daum C."/>
            <person name="Floudas D."/>
            <person name="Sun H."/>
            <person name="Yadav J.S."/>
            <person name="Pangilinan J."/>
            <person name="Larsson K.H."/>
            <person name="Matsuura K."/>
            <person name="Barry K."/>
            <person name="Labutti K."/>
            <person name="Kuo R."/>
            <person name="Ohm R.A."/>
            <person name="Bhattacharya S.S."/>
            <person name="Shirouzu T."/>
            <person name="Yoshinaga Y."/>
            <person name="Martin F.M."/>
            <person name="Grigoriev I.V."/>
            <person name="Hibbett D.S."/>
        </authorList>
    </citation>
    <scope>NUCLEOTIDE SEQUENCE [LARGE SCALE GENOMIC DNA]</scope>
    <source>
        <strain evidence="1 2">TUFC12733</strain>
    </source>
</reference>